<evidence type="ECO:0000256" key="1">
    <source>
        <dbReference type="SAM" id="MobiDB-lite"/>
    </source>
</evidence>
<evidence type="ECO:0000313" key="2">
    <source>
        <dbReference type="EMBL" id="MDI6104010.1"/>
    </source>
</evidence>
<feature type="region of interest" description="Disordered" evidence="1">
    <location>
        <begin position="351"/>
        <end position="381"/>
    </location>
</feature>
<evidence type="ECO:0000313" key="3">
    <source>
        <dbReference type="Proteomes" id="UP001241758"/>
    </source>
</evidence>
<proteinExistence type="predicted"/>
<comment type="caution">
    <text evidence="2">The sequence shown here is derived from an EMBL/GenBank/DDBJ whole genome shotgun (WGS) entry which is preliminary data.</text>
</comment>
<dbReference type="EMBL" id="JASCTH010000029">
    <property type="protein sequence ID" value="MDI6104010.1"/>
    <property type="molecule type" value="Genomic_DNA"/>
</dbReference>
<name>A0ABT6WWB7_9ACTN</name>
<dbReference type="Proteomes" id="UP001241758">
    <property type="component" value="Unassembled WGS sequence"/>
</dbReference>
<accession>A0ABT6WWB7</accession>
<protein>
    <submittedName>
        <fullName evidence="2">HEXXH motif-containing putative peptide modification protein</fullName>
    </submittedName>
</protein>
<sequence>MPPRISPPPCLRMPSALLTAIGSGGGGLAAVSLLRRAVLSKNLVTIQALVRSATLSGHPEAGRAAAGYRELVRLADQNPAAANQVLSMPIVGLWALHTLTALRSADPSATPGELPELIERFAGPADSVPHLTAESGSLRLDLRLEPVDRRHLPATAVRYELAGDESDLERWRNRLAAGWEFLVRDHRPRAVEAGAVLSLLVPQPESGNSHGSATLRHGFGLIMMSRPPSASATAVTITHEVQHAKLAALMDMFRMVEPDRREMHYAPWRPDPRPTTALLQGAYAHLGVAGFWRERMYAEPDPVAAARAQVEFARWHEATEQSTATLLDGAALTPIGRRFATAMRDQLARWHAEPVPAGRRAEARSHNDRHRAKWQQAHGRP</sequence>
<reference evidence="2 3" key="1">
    <citation type="submission" date="2023-05" db="EMBL/GenBank/DDBJ databases">
        <title>Actinoplanes sp. NEAU-A12 genome sequencing.</title>
        <authorList>
            <person name="Wang Z.-S."/>
        </authorList>
    </citation>
    <scope>NUCLEOTIDE SEQUENCE [LARGE SCALE GENOMIC DNA]</scope>
    <source>
        <strain evidence="2 3">NEAU-A12</strain>
    </source>
</reference>
<keyword evidence="3" id="KW-1185">Reference proteome</keyword>
<dbReference type="NCBIfam" id="TIGR04267">
    <property type="entry name" value="mod_HExxH"/>
    <property type="match status" value="1"/>
</dbReference>
<gene>
    <name evidence="2" type="ORF">QLQ12_36015</name>
</gene>
<dbReference type="RefSeq" id="WP_282765265.1">
    <property type="nucleotide sequence ID" value="NZ_JASCTH010000029.1"/>
</dbReference>
<organism evidence="2 3">
    <name type="scientific">Actinoplanes sandaracinus</name>
    <dbReference type="NCBI Taxonomy" id="3045177"/>
    <lineage>
        <taxon>Bacteria</taxon>
        <taxon>Bacillati</taxon>
        <taxon>Actinomycetota</taxon>
        <taxon>Actinomycetes</taxon>
        <taxon>Micromonosporales</taxon>
        <taxon>Micromonosporaceae</taxon>
        <taxon>Actinoplanes</taxon>
    </lineage>
</organism>
<feature type="compositionally biased region" description="Basic residues" evidence="1">
    <location>
        <begin position="367"/>
        <end position="381"/>
    </location>
</feature>
<dbReference type="InterPro" id="IPR026337">
    <property type="entry name" value="AKG_HExxH"/>
</dbReference>